<feature type="compositionally biased region" description="Basic and acidic residues" evidence="2">
    <location>
        <begin position="373"/>
        <end position="385"/>
    </location>
</feature>
<feature type="compositionally biased region" description="Polar residues" evidence="2">
    <location>
        <begin position="406"/>
        <end position="417"/>
    </location>
</feature>
<dbReference type="GO" id="GO:0006357">
    <property type="term" value="P:regulation of transcription by RNA polymerase II"/>
    <property type="evidence" value="ECO:0007669"/>
    <property type="project" value="TreeGrafter"/>
</dbReference>
<feature type="compositionally biased region" description="Polar residues" evidence="2">
    <location>
        <begin position="90"/>
        <end position="114"/>
    </location>
</feature>
<keyword evidence="1" id="KW-0479">Metal-binding</keyword>
<proteinExistence type="predicted"/>
<dbReference type="InterPro" id="IPR042403">
    <property type="entry name" value="Spt21/Ams2"/>
</dbReference>
<feature type="region of interest" description="Disordered" evidence="2">
    <location>
        <begin position="238"/>
        <end position="261"/>
    </location>
</feature>
<gene>
    <name evidence="4" type="ORF">MVES_001609</name>
</gene>
<evidence type="ECO:0000313" key="4">
    <source>
        <dbReference type="EMBL" id="PKI84382.1"/>
    </source>
</evidence>
<evidence type="ECO:0000256" key="1">
    <source>
        <dbReference type="PROSITE-ProRule" id="PRU00094"/>
    </source>
</evidence>
<keyword evidence="1" id="KW-0863">Zinc-finger</keyword>
<feature type="region of interest" description="Disordered" evidence="2">
    <location>
        <begin position="549"/>
        <end position="569"/>
    </location>
</feature>
<evidence type="ECO:0000256" key="2">
    <source>
        <dbReference type="SAM" id="MobiDB-lite"/>
    </source>
</evidence>
<organism evidence="4 5">
    <name type="scientific">Malassezia vespertilionis</name>
    <dbReference type="NCBI Taxonomy" id="2020962"/>
    <lineage>
        <taxon>Eukaryota</taxon>
        <taxon>Fungi</taxon>
        <taxon>Dikarya</taxon>
        <taxon>Basidiomycota</taxon>
        <taxon>Ustilaginomycotina</taxon>
        <taxon>Malasseziomycetes</taxon>
        <taxon>Malasseziales</taxon>
        <taxon>Malasseziaceae</taxon>
        <taxon>Malassezia</taxon>
    </lineage>
</organism>
<feature type="region of interest" description="Disordered" evidence="2">
    <location>
        <begin position="89"/>
        <end position="114"/>
    </location>
</feature>
<dbReference type="PANTHER" id="PTHR39147:SF1">
    <property type="entry name" value="PROTEIN SPT21"/>
    <property type="match status" value="1"/>
</dbReference>
<sequence length="797" mass="85860">MATPLAYTPAASKRRRSERRIMGVKVLYSLDRSPQHTMIARVQRRIPVVQLGRVMLKTCLGAICDASPDLVLDTEHDYIVYVVDPDESQHVAQRSPSRTHTYRSGQEQSPNKSYRATQVLVGKGYFSGALEEPGDGTSSVTGRVRAETKQHYGAFSSDEEDAGVAEVLEVVLRLKEAPRRAKQWPHTPMDAPSTSAVPQTTHAQLLPVLQALQTRHEQPSAEQREQLMRMLHMLAGATQHGAQGQDASSPPQRAPPRPLRESRTERVCYNCGTESCKTWRMLVLPPGVPVHYPASERPPTDAVSLPWIPKFSGLSKALADGATRWQACNACGLYFTKYGTSRPDHVFGARPPPRAKKAKLGRTLSAVANRDAKRLQRQGPLHELDPNLSVSSPLRMGRAAQDTKSHSSPTSTYGAPSYLLQSSPATVMNTLLSEADMDFVEMHRANFLSRAPASSPPRRSPRKRPHGRNGTVNPYATRECDAPRSDSAVPSTREACIARSASSPSPSRKRALGPFMGIEEDAFGCPQSPSVGRTIARAQRAEKLAEKRAAAQTPTRAAQDWSPPSPSLALAPAEPAALDEHADTWPTKDVFGEHNGAWLNPHALAAWDASQAAQVAKHAQTDERAVARRKPLPATVEDGSSSRSASPSSTYEGEDVDNLVDLLEDPYGILAASGIGMPNVVGQDGNTFALSTGRSGGLSIDAFNGIEVYQAPAFAEQLREFTRSGGLGVAAHTGIPNAPAPYVETIGDRAEAQMPQNGGDLENFLEDPSVQAMLADLQASAAPTPSMSDVASLPCGT</sequence>
<dbReference type="PROSITE" id="PS50114">
    <property type="entry name" value="GATA_ZN_FINGER_2"/>
    <property type="match status" value="1"/>
</dbReference>
<dbReference type="OrthoDB" id="3199820at2759"/>
<dbReference type="Gene3D" id="3.30.50.10">
    <property type="entry name" value="Erythroid Transcription Factor GATA-1, subunit A"/>
    <property type="match status" value="1"/>
</dbReference>
<feature type="region of interest" description="Disordered" evidence="2">
    <location>
        <begin position="373"/>
        <end position="417"/>
    </location>
</feature>
<dbReference type="AlphaFoldDB" id="A0A2N1JCY4"/>
<dbReference type="EMBL" id="KZ454989">
    <property type="protein sequence ID" value="PKI84382.1"/>
    <property type="molecule type" value="Genomic_DNA"/>
</dbReference>
<keyword evidence="5" id="KW-1185">Reference proteome</keyword>
<dbReference type="GO" id="GO:0043565">
    <property type="term" value="F:sequence-specific DNA binding"/>
    <property type="evidence" value="ECO:0007669"/>
    <property type="project" value="InterPro"/>
</dbReference>
<evidence type="ECO:0000313" key="5">
    <source>
        <dbReference type="Proteomes" id="UP000232875"/>
    </source>
</evidence>
<evidence type="ECO:0000259" key="3">
    <source>
        <dbReference type="PROSITE" id="PS50114"/>
    </source>
</evidence>
<dbReference type="SUPFAM" id="SSF57716">
    <property type="entry name" value="Glucocorticoid receptor-like (DNA-binding domain)"/>
    <property type="match status" value="1"/>
</dbReference>
<protein>
    <recommendedName>
        <fullName evidence="3">GATA-type domain-containing protein</fullName>
    </recommendedName>
</protein>
<dbReference type="GO" id="GO:0030466">
    <property type="term" value="P:silent mating-type cassette heterochromatin formation"/>
    <property type="evidence" value="ECO:0007669"/>
    <property type="project" value="TreeGrafter"/>
</dbReference>
<feature type="domain" description="GATA-type" evidence="3">
    <location>
        <begin position="328"/>
        <end position="343"/>
    </location>
</feature>
<feature type="region of interest" description="Disordered" evidence="2">
    <location>
        <begin position="617"/>
        <end position="653"/>
    </location>
</feature>
<dbReference type="Pfam" id="PF25823">
    <property type="entry name" value="Ams2-SPT21_N"/>
    <property type="match status" value="1"/>
</dbReference>
<reference evidence="4 5" key="1">
    <citation type="submission" date="2017-10" db="EMBL/GenBank/DDBJ databases">
        <title>A novel species of cold-tolerant Malassezia isolated from bats.</title>
        <authorList>
            <person name="Lorch J.M."/>
            <person name="Palmer J.M."/>
            <person name="Vanderwolf K.J."/>
            <person name="Schmidt K.Z."/>
            <person name="Verant M.L."/>
            <person name="Weller T.J."/>
            <person name="Blehert D.S."/>
        </authorList>
    </citation>
    <scope>NUCLEOTIDE SEQUENCE [LARGE SCALE GENOMIC DNA]</scope>
    <source>
        <strain evidence="4 5">NWHC:44797-103</strain>
    </source>
</reference>
<accession>A0A2N1JCY4</accession>
<feature type="compositionally biased region" description="Low complexity" evidence="2">
    <location>
        <begin position="550"/>
        <end position="559"/>
    </location>
</feature>
<dbReference type="InterPro" id="IPR057725">
    <property type="entry name" value="Ams2-SPT21_N"/>
</dbReference>
<dbReference type="GO" id="GO:0008270">
    <property type="term" value="F:zinc ion binding"/>
    <property type="evidence" value="ECO:0007669"/>
    <property type="project" value="UniProtKB-KW"/>
</dbReference>
<dbReference type="InterPro" id="IPR000679">
    <property type="entry name" value="Znf_GATA"/>
</dbReference>
<dbReference type="PANTHER" id="PTHR39147">
    <property type="entry name" value="PROTEIN SPT21"/>
    <property type="match status" value="1"/>
</dbReference>
<name>A0A2N1JCY4_9BASI</name>
<dbReference type="GO" id="GO:0000183">
    <property type="term" value="P:rDNA heterochromatin formation"/>
    <property type="evidence" value="ECO:0007669"/>
    <property type="project" value="TreeGrafter"/>
</dbReference>
<dbReference type="InterPro" id="IPR013088">
    <property type="entry name" value="Znf_NHR/GATA"/>
</dbReference>
<keyword evidence="1" id="KW-0862">Zinc</keyword>
<dbReference type="Proteomes" id="UP000232875">
    <property type="component" value="Unassembled WGS sequence"/>
</dbReference>
<feature type="region of interest" description="Disordered" evidence="2">
    <location>
        <begin position="448"/>
        <end position="510"/>
    </location>
</feature>